<dbReference type="Proteomes" id="UP000005627">
    <property type="component" value="Chromosome 3"/>
</dbReference>
<evidence type="ECO:0000259" key="2">
    <source>
        <dbReference type="PROSITE" id="PS51299"/>
    </source>
</evidence>
<feature type="compositionally biased region" description="Polar residues" evidence="1">
    <location>
        <begin position="288"/>
        <end position="315"/>
    </location>
</feature>
<feature type="region of interest" description="Disordered" evidence="1">
    <location>
        <begin position="278"/>
        <end position="315"/>
    </location>
</feature>
<feature type="region of interest" description="Disordered" evidence="1">
    <location>
        <begin position="522"/>
        <end position="557"/>
    </location>
</feature>
<evidence type="ECO:0000256" key="1">
    <source>
        <dbReference type="SAM" id="MobiDB-lite"/>
    </source>
</evidence>
<dbReference type="FunCoup" id="G8ZRY5">
    <property type="interactions" value="1150"/>
</dbReference>
<feature type="compositionally biased region" description="Polar residues" evidence="1">
    <location>
        <begin position="648"/>
        <end position="665"/>
    </location>
</feature>
<dbReference type="AlphaFoldDB" id="G8ZRY5"/>
<reference evidence="3 4" key="1">
    <citation type="journal article" date="2011" name="Proc. Natl. Acad. Sci. U.S.A.">
        <title>Evolutionary erosion of yeast sex chromosomes by mating-type switching accidents.</title>
        <authorList>
            <person name="Gordon J.L."/>
            <person name="Armisen D."/>
            <person name="Proux-Wera E."/>
            <person name="Oheigeartaigh S.S."/>
            <person name="Byrne K.P."/>
            <person name="Wolfe K.H."/>
        </authorList>
    </citation>
    <scope>NUCLEOTIDE SEQUENCE [LARGE SCALE GENOMIC DNA]</scope>
    <source>
        <strain evidence="4">ATCC 10662 / CBS 1146 / NBRC 0425 / NCYC 2629 / NRRL Y-866</strain>
    </source>
</reference>
<dbReference type="InterPro" id="IPR051642">
    <property type="entry name" value="SWI6-like"/>
</dbReference>
<dbReference type="InterPro" id="IPR003163">
    <property type="entry name" value="Tscrpt_reg_HTH_APSES-type"/>
</dbReference>
<feature type="compositionally biased region" description="Polar residues" evidence="1">
    <location>
        <begin position="484"/>
        <end position="495"/>
    </location>
</feature>
<dbReference type="InParanoid" id="G8ZRY5"/>
<dbReference type="PROSITE" id="PS51299">
    <property type="entry name" value="HTH_APSES"/>
    <property type="match status" value="1"/>
</dbReference>
<dbReference type="PANTHER" id="PTHR43828:SF5">
    <property type="entry name" value="TRANSCRIPTIONAL REPRESSOR XBP1"/>
    <property type="match status" value="1"/>
</dbReference>
<dbReference type="Gene3D" id="3.10.260.10">
    <property type="entry name" value="Transcription regulator HTH, APSES-type DNA-binding domain"/>
    <property type="match status" value="1"/>
</dbReference>
<dbReference type="GeneID" id="11500612"/>
<dbReference type="PANTHER" id="PTHR43828">
    <property type="entry name" value="ASPARAGINASE"/>
    <property type="match status" value="1"/>
</dbReference>
<accession>G8ZRY5</accession>
<evidence type="ECO:0000313" key="3">
    <source>
        <dbReference type="EMBL" id="CCE91277.1"/>
    </source>
</evidence>
<dbReference type="KEGG" id="tdl:TDEL_0C03880"/>
<dbReference type="eggNOG" id="ENOG502S1IW">
    <property type="taxonomic scope" value="Eukaryota"/>
</dbReference>
<proteinExistence type="predicted"/>
<evidence type="ECO:0000313" key="4">
    <source>
        <dbReference type="Proteomes" id="UP000005627"/>
    </source>
</evidence>
<sequence>MVKRKDGGNPQEVTGGGLKYAIHNLDLSTVELSTSPLDDYQRLFFARLLSRPNVDQRRNLDVKRVTYKSSIAEAFANPACVVPDAGLTHDGASPRMQFSQRRPSGSAKYVLDCFEYQLPDVLLGGQSGLEQFTSLSEGSKARLGLDEHPGRVLSGTISMPGDPAQSEGFVAPTQGEGDELVANPLTKNQQFKLRKIDHSLQQNSKLINPNNCVLWTHESGYVFLTGIWRLYQDVMRGLISLPRVDDSNRAEVQEVCKKELDYISTTAFYESGACPPAGYSDRRKRRQSAGSDMPSSTGQGSLSSPTIPTSANPSSSVTHYTDLHWNGLSPDLKQMMCDTYRNHLIHEKGFSPQDLVKCDFAEVIKRVRGGYIKIQGTWLPLETARLLCVRFCYPIRYLLVPIFGPTFPTDCENWFKYIQNQLKIREANLNKLSPSPVDVGTQPRRRKRRDSTRSKVSKPVGNELLNAFQNLLDISKNPPVANPTPKQISRRSSSCAPECALMQRRSSLEKLPPISAIMQSISPRSSVGHHSDSGYTPLRNIHRDSGMESQPPIHPNPTVQTLSHLASFYNTNGHRYSYPGNVYMSHQRPVSNKMQLTPNDGLFEMYMNKTSSAPMQEVSVKSEMTNATNYKPVNFTDGSDKWFPRSRAQISGSGNISNPASPGQKNNVATLSTSYPEMNAPMTYWFSATR</sequence>
<name>G8ZRY5_TORDE</name>
<dbReference type="GO" id="GO:0003677">
    <property type="term" value="F:DNA binding"/>
    <property type="evidence" value="ECO:0007669"/>
    <property type="project" value="InterPro"/>
</dbReference>
<dbReference type="OrthoDB" id="5562739at2759"/>
<dbReference type="GO" id="GO:0000981">
    <property type="term" value="F:DNA-binding transcription factor activity, RNA polymerase II-specific"/>
    <property type="evidence" value="ECO:0007669"/>
    <property type="project" value="UniProtKB-ARBA"/>
</dbReference>
<keyword evidence="4" id="KW-1185">Reference proteome</keyword>
<feature type="region of interest" description="Disordered" evidence="1">
    <location>
        <begin position="476"/>
        <end position="496"/>
    </location>
</feature>
<protein>
    <recommendedName>
        <fullName evidence="2">HTH APSES-type domain-containing protein</fullName>
    </recommendedName>
</protein>
<organism evidence="3 4">
    <name type="scientific">Torulaspora delbrueckii</name>
    <name type="common">Yeast</name>
    <name type="synonym">Candida colliculosa</name>
    <dbReference type="NCBI Taxonomy" id="4950"/>
    <lineage>
        <taxon>Eukaryota</taxon>
        <taxon>Fungi</taxon>
        <taxon>Dikarya</taxon>
        <taxon>Ascomycota</taxon>
        <taxon>Saccharomycotina</taxon>
        <taxon>Saccharomycetes</taxon>
        <taxon>Saccharomycetales</taxon>
        <taxon>Saccharomycetaceae</taxon>
        <taxon>Torulaspora</taxon>
    </lineage>
</organism>
<feature type="region of interest" description="Disordered" evidence="1">
    <location>
        <begin position="646"/>
        <end position="665"/>
    </location>
</feature>
<feature type="domain" description="HTH APSES-type" evidence="2">
    <location>
        <begin position="294"/>
        <end position="414"/>
    </location>
</feature>
<dbReference type="HOGENOM" id="CLU_451446_0_0_1"/>
<dbReference type="RefSeq" id="XP_003680488.1">
    <property type="nucleotide sequence ID" value="XM_003680440.1"/>
</dbReference>
<dbReference type="GO" id="GO:0033309">
    <property type="term" value="C:SBF transcription complex"/>
    <property type="evidence" value="ECO:0007669"/>
    <property type="project" value="TreeGrafter"/>
</dbReference>
<dbReference type="GO" id="GO:0030907">
    <property type="term" value="C:MBF transcription complex"/>
    <property type="evidence" value="ECO:0007669"/>
    <property type="project" value="TreeGrafter"/>
</dbReference>
<dbReference type="SUPFAM" id="SSF54616">
    <property type="entry name" value="DNA-binding domain of Mlu1-box binding protein MBP1"/>
    <property type="match status" value="1"/>
</dbReference>
<gene>
    <name evidence="3" type="primary">TDEL0C03880</name>
    <name evidence="3" type="ORF">TDEL_0C03880</name>
</gene>
<feature type="region of interest" description="Disordered" evidence="1">
    <location>
        <begin position="433"/>
        <end position="459"/>
    </location>
</feature>
<dbReference type="InterPro" id="IPR036887">
    <property type="entry name" value="HTH_APSES_sf"/>
</dbReference>
<dbReference type="EMBL" id="HE616744">
    <property type="protein sequence ID" value="CCE91277.1"/>
    <property type="molecule type" value="Genomic_DNA"/>
</dbReference>